<comment type="caution">
    <text evidence="1">The sequence shown here is derived from an EMBL/GenBank/DDBJ whole genome shotgun (WGS) entry which is preliminary data.</text>
</comment>
<evidence type="ECO:0008006" key="3">
    <source>
        <dbReference type="Google" id="ProtNLM"/>
    </source>
</evidence>
<evidence type="ECO:0000313" key="1">
    <source>
        <dbReference type="EMBL" id="TKD12038.1"/>
    </source>
</evidence>
<gene>
    <name evidence="1" type="ORF">E8A74_05335</name>
</gene>
<reference evidence="1 2" key="1">
    <citation type="submission" date="2019-04" db="EMBL/GenBank/DDBJ databases">
        <authorList>
            <person name="Li Y."/>
            <person name="Wang J."/>
        </authorList>
    </citation>
    <scope>NUCLEOTIDE SEQUENCE [LARGE SCALE GENOMIC DNA]</scope>
    <source>
        <strain evidence="1 2">DSM 14668</strain>
    </source>
</reference>
<dbReference type="Proteomes" id="UP000309215">
    <property type="component" value="Unassembled WGS sequence"/>
</dbReference>
<keyword evidence="2" id="KW-1185">Reference proteome</keyword>
<dbReference type="AlphaFoldDB" id="A0A4U1JJ99"/>
<accession>A0A4U1JJ99</accession>
<dbReference type="OrthoDB" id="5517595at2"/>
<evidence type="ECO:0000313" key="2">
    <source>
        <dbReference type="Proteomes" id="UP000309215"/>
    </source>
</evidence>
<protein>
    <recommendedName>
        <fullName evidence="3">PilZ domain-containing protein</fullName>
    </recommendedName>
</protein>
<proteinExistence type="predicted"/>
<name>A0A4U1JJ99_9BACT</name>
<organism evidence="1 2">
    <name type="scientific">Polyangium fumosum</name>
    <dbReference type="NCBI Taxonomy" id="889272"/>
    <lineage>
        <taxon>Bacteria</taxon>
        <taxon>Pseudomonadati</taxon>
        <taxon>Myxococcota</taxon>
        <taxon>Polyangia</taxon>
        <taxon>Polyangiales</taxon>
        <taxon>Polyangiaceae</taxon>
        <taxon>Polyangium</taxon>
    </lineage>
</organism>
<sequence>MPHMKLQRGGSADLVALDGDRVSLRSTEAFAPGAPLAGHLETTSLVRVKVHRSRKQGDAFLVEGRLVDATRRLREELSALLVSSAGGSSGDAGSP</sequence>
<dbReference type="EMBL" id="SSMQ01000004">
    <property type="protein sequence ID" value="TKD12038.1"/>
    <property type="molecule type" value="Genomic_DNA"/>
</dbReference>